<organism evidence="1">
    <name type="scientific">Anguilla anguilla</name>
    <name type="common">European freshwater eel</name>
    <name type="synonym">Muraena anguilla</name>
    <dbReference type="NCBI Taxonomy" id="7936"/>
    <lineage>
        <taxon>Eukaryota</taxon>
        <taxon>Metazoa</taxon>
        <taxon>Chordata</taxon>
        <taxon>Craniata</taxon>
        <taxon>Vertebrata</taxon>
        <taxon>Euteleostomi</taxon>
        <taxon>Actinopterygii</taxon>
        <taxon>Neopterygii</taxon>
        <taxon>Teleostei</taxon>
        <taxon>Anguilliformes</taxon>
        <taxon>Anguillidae</taxon>
        <taxon>Anguilla</taxon>
    </lineage>
</organism>
<dbReference type="AlphaFoldDB" id="A0A0E9VR21"/>
<sequence>MLDVKINLRFAEHKLSQIGGTHLKCHVPSLICLLT</sequence>
<reference evidence="1" key="1">
    <citation type="submission" date="2014-11" db="EMBL/GenBank/DDBJ databases">
        <authorList>
            <person name="Amaro Gonzalez C."/>
        </authorList>
    </citation>
    <scope>NUCLEOTIDE SEQUENCE</scope>
</reference>
<reference evidence="1" key="2">
    <citation type="journal article" date="2015" name="Fish Shellfish Immunol.">
        <title>Early steps in the European eel (Anguilla anguilla)-Vibrio vulnificus interaction in the gills: Role of the RtxA13 toxin.</title>
        <authorList>
            <person name="Callol A."/>
            <person name="Pajuelo D."/>
            <person name="Ebbesson L."/>
            <person name="Teles M."/>
            <person name="MacKenzie S."/>
            <person name="Amaro C."/>
        </authorList>
    </citation>
    <scope>NUCLEOTIDE SEQUENCE</scope>
</reference>
<protein>
    <submittedName>
        <fullName evidence="1">Uncharacterized protein</fullName>
    </submittedName>
</protein>
<proteinExistence type="predicted"/>
<accession>A0A0E9VR21</accession>
<name>A0A0E9VR21_ANGAN</name>
<evidence type="ECO:0000313" key="1">
    <source>
        <dbReference type="EMBL" id="JAH80584.1"/>
    </source>
</evidence>
<dbReference type="EMBL" id="GBXM01027993">
    <property type="protein sequence ID" value="JAH80584.1"/>
    <property type="molecule type" value="Transcribed_RNA"/>
</dbReference>